<reference evidence="2 3" key="1">
    <citation type="submission" date="2020-04" db="EMBL/GenBank/DDBJ databases">
        <title>Description of novel Gluconacetobacter.</title>
        <authorList>
            <person name="Sombolestani A."/>
        </authorList>
    </citation>
    <scope>NUCLEOTIDE SEQUENCE [LARGE SCALE GENOMIC DNA]</scope>
    <source>
        <strain evidence="2 3">LMG 19747</strain>
    </source>
</reference>
<dbReference type="Pfam" id="PF12806">
    <property type="entry name" value="Acyl-CoA_dh_C"/>
    <property type="match status" value="1"/>
</dbReference>
<comment type="caution">
    <text evidence="2">The sequence shown here is derived from an EMBL/GenBank/DDBJ whole genome shotgun (WGS) entry which is preliminary data.</text>
</comment>
<evidence type="ECO:0000259" key="1">
    <source>
        <dbReference type="Pfam" id="PF12806"/>
    </source>
</evidence>
<evidence type="ECO:0000313" key="2">
    <source>
        <dbReference type="EMBL" id="MBB2160158.1"/>
    </source>
</evidence>
<name>A0A7W4IC49_9PROT</name>
<dbReference type="InterPro" id="IPR025878">
    <property type="entry name" value="Acyl-CoA_dh-like_C_dom"/>
</dbReference>
<dbReference type="AlphaFoldDB" id="A0A7W4IC49"/>
<evidence type="ECO:0000313" key="3">
    <source>
        <dbReference type="Proteomes" id="UP000589085"/>
    </source>
</evidence>
<accession>A0A7W4IC49</accession>
<feature type="domain" description="Acetyl-CoA dehydrogenase-like C-terminal" evidence="1">
    <location>
        <begin position="2"/>
        <end position="91"/>
    </location>
</feature>
<dbReference type="Proteomes" id="UP000589085">
    <property type="component" value="Unassembled WGS sequence"/>
</dbReference>
<gene>
    <name evidence="2" type="ORF">HLH48_08225</name>
</gene>
<proteinExistence type="predicted"/>
<organism evidence="2 3">
    <name type="scientific">Gluconacetobacter sacchari</name>
    <dbReference type="NCBI Taxonomy" id="92759"/>
    <lineage>
        <taxon>Bacteria</taxon>
        <taxon>Pseudomonadati</taxon>
        <taxon>Pseudomonadota</taxon>
        <taxon>Alphaproteobacteria</taxon>
        <taxon>Acetobacterales</taxon>
        <taxon>Acetobacteraceae</taxon>
        <taxon>Gluconacetobacter</taxon>
    </lineage>
</organism>
<protein>
    <submittedName>
        <fullName evidence="2">Acyl-CoA dehydrogenase C-terminal domain-containing protein</fullName>
    </submittedName>
</protein>
<sequence>MLEGCTRRLVGGDLSSPDERNAAAVDYLRLFALVCFGWVWLRMTLAAPRRDDGTDHGRRIVATARFFAERVLPQARGLAAQIGAGAGAIMAPDADWF</sequence>
<dbReference type="EMBL" id="JABEQJ010000008">
    <property type="protein sequence ID" value="MBB2160158.1"/>
    <property type="molecule type" value="Genomic_DNA"/>
</dbReference>